<keyword evidence="10" id="KW-1133">Transmembrane helix</keyword>
<accession>A0A177ILB4</accession>
<keyword evidence="6 8" id="KW-0460">Magnesium</keyword>
<dbReference type="RefSeq" id="WP_066839397.1">
    <property type="nucleotide sequence ID" value="NZ_LSTQ01000012.1"/>
</dbReference>
<dbReference type="Gene3D" id="3.40.720.10">
    <property type="entry name" value="Alkaline Phosphatase, subunit A"/>
    <property type="match status" value="1"/>
</dbReference>
<reference evidence="13" key="1">
    <citation type="submission" date="2016-02" db="EMBL/GenBank/DDBJ databases">
        <authorList>
            <person name="Kaur G."/>
            <person name="Nair G.R."/>
            <person name="Mayilraj S."/>
        </authorList>
    </citation>
    <scope>NUCLEOTIDE SEQUENCE [LARGE SCALE GENOMIC DNA]</scope>
    <source>
        <strain evidence="13">GA-15</strain>
    </source>
</reference>
<dbReference type="InterPro" id="IPR001952">
    <property type="entry name" value="Alkaline_phosphatase"/>
</dbReference>
<feature type="binding site" evidence="8">
    <location>
        <position position="171"/>
    </location>
    <ligand>
        <name>Mg(2+)</name>
        <dbReference type="ChEBI" id="CHEBI:18420"/>
    </ligand>
</feature>
<name>A0A177ILB4_9CORY</name>
<evidence type="ECO:0000313" key="13">
    <source>
        <dbReference type="Proteomes" id="UP000076947"/>
    </source>
</evidence>
<dbReference type="Pfam" id="PF00245">
    <property type="entry name" value="Alk_phosphatase"/>
    <property type="match status" value="1"/>
</dbReference>
<dbReference type="Proteomes" id="UP000076947">
    <property type="component" value="Unassembled WGS sequence"/>
</dbReference>
<comment type="cofactor">
    <cofactor evidence="8">
        <name>Zn(2+)</name>
        <dbReference type="ChEBI" id="CHEBI:29105"/>
    </cofactor>
    <text evidence="8">Binds 2 Zn(2+) ions.</text>
</comment>
<keyword evidence="2" id="KW-0597">Phosphoprotein</keyword>
<evidence type="ECO:0000256" key="5">
    <source>
        <dbReference type="ARBA" id="ARBA00022833"/>
    </source>
</evidence>
<feature type="active site" description="Phosphoserine intermediate" evidence="7">
    <location>
        <position position="120"/>
    </location>
</feature>
<evidence type="ECO:0000256" key="4">
    <source>
        <dbReference type="ARBA" id="ARBA00022801"/>
    </source>
</evidence>
<dbReference type="PANTHER" id="PTHR11596:SF5">
    <property type="entry name" value="ALKALINE PHOSPHATASE"/>
    <property type="match status" value="1"/>
</dbReference>
<evidence type="ECO:0000313" key="12">
    <source>
        <dbReference type="EMBL" id="OAH29633.1"/>
    </source>
</evidence>
<feature type="binding site" evidence="8">
    <location>
        <position position="369"/>
    </location>
    <ligand>
        <name>Zn(2+)</name>
        <dbReference type="ChEBI" id="CHEBI:29105"/>
        <label>2</label>
    </ligand>
</feature>
<protein>
    <submittedName>
        <fullName evidence="12">Alkaline phosphatase</fullName>
    </submittedName>
</protein>
<feature type="binding site" evidence="8">
    <location>
        <position position="324"/>
    </location>
    <ligand>
        <name>Zn(2+)</name>
        <dbReference type="ChEBI" id="CHEBI:29105"/>
        <label>2</label>
    </ligand>
</feature>
<feature type="binding site" evidence="8">
    <location>
        <position position="370"/>
    </location>
    <ligand>
        <name>Zn(2+)</name>
        <dbReference type="ChEBI" id="CHEBI:29105"/>
        <label>2</label>
    </ligand>
</feature>
<dbReference type="SUPFAM" id="SSF53649">
    <property type="entry name" value="Alkaline phosphatase-like"/>
    <property type="match status" value="1"/>
</dbReference>
<dbReference type="GO" id="GO:0004035">
    <property type="term" value="F:alkaline phosphatase activity"/>
    <property type="evidence" value="ECO:0007669"/>
    <property type="project" value="TreeGrafter"/>
</dbReference>
<dbReference type="OrthoDB" id="9794455at2"/>
<organism evidence="12 13">
    <name type="scientific">Corynebacterium stationis</name>
    <dbReference type="NCBI Taxonomy" id="1705"/>
    <lineage>
        <taxon>Bacteria</taxon>
        <taxon>Bacillati</taxon>
        <taxon>Actinomycetota</taxon>
        <taxon>Actinomycetes</taxon>
        <taxon>Mycobacteriales</taxon>
        <taxon>Corynebacteriaceae</taxon>
        <taxon>Corynebacterium</taxon>
    </lineage>
</organism>
<keyword evidence="11" id="KW-0732">Signal</keyword>
<evidence type="ECO:0000256" key="8">
    <source>
        <dbReference type="PIRSR" id="PIRSR601952-2"/>
    </source>
</evidence>
<evidence type="ECO:0000256" key="6">
    <source>
        <dbReference type="ARBA" id="ARBA00022842"/>
    </source>
</evidence>
<comment type="cofactor">
    <cofactor evidence="8">
        <name>Mg(2+)</name>
        <dbReference type="ChEBI" id="CHEBI:18420"/>
    </cofactor>
    <text evidence="8">Binds 1 Mg(2+) ion.</text>
</comment>
<keyword evidence="4" id="KW-0378">Hydrolase</keyword>
<comment type="caution">
    <text evidence="12">The sequence shown here is derived from an EMBL/GenBank/DDBJ whole genome shotgun (WGS) entry which is preliminary data.</text>
</comment>
<dbReference type="PANTHER" id="PTHR11596">
    <property type="entry name" value="ALKALINE PHOSPHATASE"/>
    <property type="match status" value="1"/>
</dbReference>
<dbReference type="PRINTS" id="PR00113">
    <property type="entry name" value="ALKPHPHTASE"/>
</dbReference>
<evidence type="ECO:0000256" key="7">
    <source>
        <dbReference type="PIRSR" id="PIRSR601952-1"/>
    </source>
</evidence>
<feature type="binding site" evidence="8">
    <location>
        <position position="41"/>
    </location>
    <ligand>
        <name>Mg(2+)</name>
        <dbReference type="ChEBI" id="CHEBI:18420"/>
    </ligand>
</feature>
<gene>
    <name evidence="12" type="ORF">AYJ05_09545</name>
</gene>
<evidence type="ECO:0000256" key="9">
    <source>
        <dbReference type="RuleBase" id="RU003946"/>
    </source>
</evidence>
<dbReference type="InterPro" id="IPR017850">
    <property type="entry name" value="Alkaline_phosphatase_core_sf"/>
</dbReference>
<dbReference type="STRING" id="1705.CA21670_12115"/>
<evidence type="ECO:0000256" key="1">
    <source>
        <dbReference type="ARBA" id="ARBA00005984"/>
    </source>
</evidence>
<evidence type="ECO:0000256" key="2">
    <source>
        <dbReference type="ARBA" id="ARBA00022553"/>
    </source>
</evidence>
<keyword evidence="5 8" id="KW-0862">Zinc</keyword>
<sequence length="518" mass="55354">MRRFNRTLAIAAGLAISATVVAPVSAQESNGPKNIIYMIGDGMGYNHVAYNNLYESGQSKYLVDGEFGSEDIKEQEGNSVQSYEDFNRLSQTTYSMGGSYDPEQAWASHEYVQEGIITDSAAAGTAMATGAKVENGVLGMSNYGHAMENLSEMAIKQGKSAGVVSSVPFSHATPAAFAAHNADRNAYGEIAKEMFESDLSVIMGAGHPLYDDSNNPVATPAYKYIDQTEFDALASGESDWEFMENNEQFEALANGEVAEGGKYFGIPQVASTLQQGRAGDENSTPYSDPMNDVVDLPTMTTGALNILGQDDDGFSVMIEGGAIDWTGHANQSAREIEEMQDFNASVDAAIEWVETNSNWEETLLIVTADHETGYLSGMNEPEDGKWNVMAGDSSTLPTHEWYSGNHTNQVVPFFFKGAGSEDIMSQVKGTDPVRGDYIDNTDIAKLAKNAWWTDGSNTGGNDNDDKKPVASGSSNAFSGLAGAGIMAAVIGALVALAQSVGVVSIDTSAIDRLIRQFK</sequence>
<evidence type="ECO:0000256" key="10">
    <source>
        <dbReference type="SAM" id="Phobius"/>
    </source>
</evidence>
<keyword evidence="13" id="KW-1185">Reference proteome</keyword>
<feature type="binding site" evidence="8">
    <location>
        <position position="173"/>
    </location>
    <ligand>
        <name>Mg(2+)</name>
        <dbReference type="ChEBI" id="CHEBI:18420"/>
    </ligand>
</feature>
<dbReference type="AlphaFoldDB" id="A0A177ILB4"/>
<dbReference type="EMBL" id="LSTQ01000012">
    <property type="protein sequence ID" value="OAH29633.1"/>
    <property type="molecule type" value="Genomic_DNA"/>
</dbReference>
<proteinExistence type="inferred from homology"/>
<keyword evidence="3 8" id="KW-0479">Metal-binding</keyword>
<feature type="binding site" evidence="8">
    <location>
        <position position="328"/>
    </location>
    <ligand>
        <name>Zn(2+)</name>
        <dbReference type="ChEBI" id="CHEBI:29105"/>
        <label>2</label>
    </ligand>
</feature>
<feature type="signal peptide" evidence="11">
    <location>
        <begin position="1"/>
        <end position="26"/>
    </location>
</feature>
<dbReference type="SMART" id="SM00098">
    <property type="entry name" value="alkPPc"/>
    <property type="match status" value="1"/>
</dbReference>
<dbReference type="InterPro" id="IPR018299">
    <property type="entry name" value="Alkaline_phosphatase_AS"/>
</dbReference>
<feature type="binding site" evidence="8">
    <location>
        <position position="41"/>
    </location>
    <ligand>
        <name>Zn(2+)</name>
        <dbReference type="ChEBI" id="CHEBI:29105"/>
        <label>2</label>
    </ligand>
</feature>
<keyword evidence="10" id="KW-0812">Transmembrane</keyword>
<dbReference type="CDD" id="cd16012">
    <property type="entry name" value="ALP"/>
    <property type="match status" value="1"/>
</dbReference>
<comment type="similarity">
    <text evidence="1 9">Belongs to the alkaline phosphatase family.</text>
</comment>
<dbReference type="GO" id="GO:0046872">
    <property type="term" value="F:metal ion binding"/>
    <property type="evidence" value="ECO:0007669"/>
    <property type="project" value="UniProtKB-KW"/>
</dbReference>
<evidence type="ECO:0000256" key="3">
    <source>
        <dbReference type="ARBA" id="ARBA00022723"/>
    </source>
</evidence>
<feature type="binding site" evidence="8">
    <location>
        <position position="319"/>
    </location>
    <ligand>
        <name>Mg(2+)</name>
        <dbReference type="ChEBI" id="CHEBI:18420"/>
    </ligand>
</feature>
<feature type="transmembrane region" description="Helical" evidence="10">
    <location>
        <begin position="480"/>
        <end position="505"/>
    </location>
</feature>
<dbReference type="PROSITE" id="PS00123">
    <property type="entry name" value="ALKALINE_PHOSPHATASE"/>
    <property type="match status" value="1"/>
</dbReference>
<keyword evidence="10" id="KW-0472">Membrane</keyword>
<feature type="chain" id="PRO_5008063998" evidence="11">
    <location>
        <begin position="27"/>
        <end position="518"/>
    </location>
</feature>
<evidence type="ECO:0000256" key="11">
    <source>
        <dbReference type="SAM" id="SignalP"/>
    </source>
</evidence>